<dbReference type="PROSITE" id="PS00216">
    <property type="entry name" value="SUGAR_TRANSPORT_1"/>
    <property type="match status" value="1"/>
</dbReference>
<feature type="transmembrane region" description="Helical" evidence="10">
    <location>
        <begin position="189"/>
        <end position="210"/>
    </location>
</feature>
<dbReference type="AlphaFoldDB" id="A0A427XHG0"/>
<comment type="caution">
    <text evidence="12">The sequence shown here is derived from an EMBL/GenBank/DDBJ whole genome shotgun (WGS) entry which is preliminary data.</text>
</comment>
<dbReference type="GO" id="GO:0016020">
    <property type="term" value="C:membrane"/>
    <property type="evidence" value="ECO:0007669"/>
    <property type="project" value="UniProtKB-SubCell"/>
</dbReference>
<feature type="transmembrane region" description="Helical" evidence="10">
    <location>
        <begin position="67"/>
        <end position="90"/>
    </location>
</feature>
<evidence type="ECO:0000256" key="4">
    <source>
        <dbReference type="ARBA" id="ARBA00022692"/>
    </source>
</evidence>
<dbReference type="RefSeq" id="XP_028473435.1">
    <property type="nucleotide sequence ID" value="XM_028618479.1"/>
</dbReference>
<feature type="transmembrane region" description="Helical" evidence="10">
    <location>
        <begin position="122"/>
        <end position="143"/>
    </location>
</feature>
<gene>
    <name evidence="12" type="ORF">EHS24_002755</name>
</gene>
<feature type="transmembrane region" description="Helical" evidence="10">
    <location>
        <begin position="312"/>
        <end position="337"/>
    </location>
</feature>
<feature type="transmembrane region" description="Helical" evidence="10">
    <location>
        <begin position="97"/>
        <end position="116"/>
    </location>
</feature>
<feature type="transmembrane region" description="Helical" evidence="10">
    <location>
        <begin position="415"/>
        <end position="436"/>
    </location>
</feature>
<protein>
    <recommendedName>
        <fullName evidence="11">Major facilitator superfamily (MFS) profile domain-containing protein</fullName>
    </recommendedName>
</protein>
<dbReference type="Pfam" id="PF00083">
    <property type="entry name" value="Sugar_tr"/>
    <property type="match status" value="1"/>
</dbReference>
<evidence type="ECO:0000256" key="6">
    <source>
        <dbReference type="ARBA" id="ARBA00023136"/>
    </source>
</evidence>
<dbReference type="OrthoDB" id="6133115at2759"/>
<feature type="domain" description="Major facilitator superfamily (MFS) profile" evidence="11">
    <location>
        <begin position="28"/>
        <end position="467"/>
    </location>
</feature>
<keyword evidence="3 8" id="KW-0813">Transport</keyword>
<dbReference type="PROSITE" id="PS50850">
    <property type="entry name" value="MFS"/>
    <property type="match status" value="1"/>
</dbReference>
<dbReference type="InterPro" id="IPR005828">
    <property type="entry name" value="MFS_sugar_transport-like"/>
</dbReference>
<evidence type="ECO:0000256" key="5">
    <source>
        <dbReference type="ARBA" id="ARBA00022989"/>
    </source>
</evidence>
<keyword evidence="5 10" id="KW-1133">Transmembrane helix</keyword>
<evidence type="ECO:0000256" key="10">
    <source>
        <dbReference type="SAM" id="Phobius"/>
    </source>
</evidence>
<feature type="region of interest" description="Disordered" evidence="9">
    <location>
        <begin position="485"/>
        <end position="510"/>
    </location>
</feature>
<proteinExistence type="inferred from homology"/>
<accession>A0A427XHG0</accession>
<reference evidence="12 13" key="1">
    <citation type="submission" date="2018-11" db="EMBL/GenBank/DDBJ databases">
        <title>Genome sequence of Apiotrichum porosum DSM 27194.</title>
        <authorList>
            <person name="Aliyu H."/>
            <person name="Gorte O."/>
            <person name="Ochsenreither K."/>
        </authorList>
    </citation>
    <scope>NUCLEOTIDE SEQUENCE [LARGE SCALE GENOMIC DNA]</scope>
    <source>
        <strain evidence="12 13">DSM 27194</strain>
    </source>
</reference>
<comment type="catalytic activity">
    <reaction evidence="7">
        <text>myo-inositol(out) + H(+)(out) = myo-inositol(in) + H(+)(in)</text>
        <dbReference type="Rhea" id="RHEA:60364"/>
        <dbReference type="ChEBI" id="CHEBI:15378"/>
        <dbReference type="ChEBI" id="CHEBI:17268"/>
    </reaction>
</comment>
<comment type="subcellular location">
    <subcellularLocation>
        <location evidence="1">Membrane</location>
        <topology evidence="1">Multi-pass membrane protein</topology>
    </subcellularLocation>
</comment>
<keyword evidence="4 10" id="KW-0812">Transmembrane</keyword>
<evidence type="ECO:0000313" key="12">
    <source>
        <dbReference type="EMBL" id="RSH78288.1"/>
    </source>
</evidence>
<keyword evidence="6 10" id="KW-0472">Membrane</keyword>
<dbReference type="GO" id="GO:0005351">
    <property type="term" value="F:carbohydrate:proton symporter activity"/>
    <property type="evidence" value="ECO:0007669"/>
    <property type="project" value="TreeGrafter"/>
</dbReference>
<comment type="similarity">
    <text evidence="2 8">Belongs to the major facilitator superfamily. Sugar transporter (TC 2.A.1.1) family.</text>
</comment>
<evidence type="ECO:0000256" key="7">
    <source>
        <dbReference type="ARBA" id="ARBA00049119"/>
    </source>
</evidence>
<dbReference type="SUPFAM" id="SSF103473">
    <property type="entry name" value="MFS general substrate transporter"/>
    <property type="match status" value="1"/>
</dbReference>
<dbReference type="InterPro" id="IPR003663">
    <property type="entry name" value="Sugar/inositol_transpt"/>
</dbReference>
<dbReference type="EMBL" id="RSCE01000013">
    <property type="protein sequence ID" value="RSH78288.1"/>
    <property type="molecule type" value="Genomic_DNA"/>
</dbReference>
<dbReference type="NCBIfam" id="TIGR00879">
    <property type="entry name" value="SP"/>
    <property type="match status" value="1"/>
</dbReference>
<feature type="transmembrane region" description="Helical" evidence="10">
    <location>
        <begin position="163"/>
        <end position="183"/>
    </location>
</feature>
<evidence type="ECO:0000256" key="8">
    <source>
        <dbReference type="RuleBase" id="RU003346"/>
    </source>
</evidence>
<dbReference type="InterPro" id="IPR036259">
    <property type="entry name" value="MFS_trans_sf"/>
</dbReference>
<dbReference type="GeneID" id="39587298"/>
<dbReference type="InterPro" id="IPR005829">
    <property type="entry name" value="Sugar_transporter_CS"/>
</dbReference>
<evidence type="ECO:0000256" key="3">
    <source>
        <dbReference type="ARBA" id="ARBA00022448"/>
    </source>
</evidence>
<dbReference type="PANTHER" id="PTHR48022">
    <property type="entry name" value="PLASTIDIC GLUCOSE TRANSPORTER 4"/>
    <property type="match status" value="1"/>
</dbReference>
<evidence type="ECO:0000259" key="11">
    <source>
        <dbReference type="PROSITE" id="PS50850"/>
    </source>
</evidence>
<dbReference type="Gene3D" id="1.20.1250.20">
    <property type="entry name" value="MFS general substrate transporter like domains"/>
    <property type="match status" value="1"/>
</dbReference>
<keyword evidence="13" id="KW-1185">Reference proteome</keyword>
<sequence length="510" mass="55923">MPSTYNGVENNTHPSWWKDPGLRWNVLWVMTTAMGQVVGGYDGSLMNALQAVPKLFEAFPRLEDSNILGVTSALLFLPGLVVPFLAAWLADTVGRKIPILVGMSGVVAGGIIQATAQNLGQFMAGRFVMGTFSCIGAVGGLSLCAELSHPRFRSQATSMQISVYYVGSILSSWVTYGCLQHLPDSHWSWRAPVLIQCAFPAIMLGFLIFIPESPRWLIAKGRTEEARKIFAKQHANGDENDPLVNLEVEEVHIALDAERSNKTGWSALWATKGNRKRMFIVITTAAGAQLNGVGIISYYFVPVLKSVGITSYLSQSLISGGMSISNLFFAVAAALLVERLGRRTLWLASTGMMLITLVIVTVLSAEFQKGESPAIGGATIAFLYLFYAGYDLAWSPLNSAYTVEILPYTIRAKGLAVWNSVTYVTLCINTWVNPVALSAIGYYYYIVYIGILTYLCLIIYFVYPETRGRTLEEVAEVFDKDSPLTSHHHEDIEGLGNKGGDVEMYEGKEN</sequence>
<dbReference type="FunFam" id="1.20.1250.20:FF:000134">
    <property type="entry name" value="MFS sugar transporter protein"/>
    <property type="match status" value="1"/>
</dbReference>
<dbReference type="PANTHER" id="PTHR48022:SF64">
    <property type="entry name" value="MAJOR FACILITATOR SUPERFAMILY (MFS) PROFILE DOMAIN-CONTAINING PROTEIN"/>
    <property type="match status" value="1"/>
</dbReference>
<evidence type="ECO:0000256" key="2">
    <source>
        <dbReference type="ARBA" id="ARBA00010992"/>
    </source>
</evidence>
<evidence type="ECO:0000256" key="9">
    <source>
        <dbReference type="SAM" id="MobiDB-lite"/>
    </source>
</evidence>
<name>A0A427XHG0_9TREE</name>
<feature type="transmembrane region" description="Helical" evidence="10">
    <location>
        <begin position="442"/>
        <end position="463"/>
    </location>
</feature>
<dbReference type="InterPro" id="IPR020846">
    <property type="entry name" value="MFS_dom"/>
</dbReference>
<feature type="transmembrane region" description="Helical" evidence="10">
    <location>
        <begin position="375"/>
        <end position="394"/>
    </location>
</feature>
<feature type="transmembrane region" description="Helical" evidence="10">
    <location>
        <begin position="344"/>
        <end position="363"/>
    </location>
</feature>
<evidence type="ECO:0000313" key="13">
    <source>
        <dbReference type="Proteomes" id="UP000279236"/>
    </source>
</evidence>
<organism evidence="12 13">
    <name type="scientific">Apiotrichum porosum</name>
    <dbReference type="NCBI Taxonomy" id="105984"/>
    <lineage>
        <taxon>Eukaryota</taxon>
        <taxon>Fungi</taxon>
        <taxon>Dikarya</taxon>
        <taxon>Basidiomycota</taxon>
        <taxon>Agaricomycotina</taxon>
        <taxon>Tremellomycetes</taxon>
        <taxon>Trichosporonales</taxon>
        <taxon>Trichosporonaceae</taxon>
        <taxon>Apiotrichum</taxon>
    </lineage>
</organism>
<dbReference type="InterPro" id="IPR050360">
    <property type="entry name" value="MFS_Sugar_Transporters"/>
</dbReference>
<evidence type="ECO:0000256" key="1">
    <source>
        <dbReference type="ARBA" id="ARBA00004141"/>
    </source>
</evidence>
<feature type="transmembrane region" description="Helical" evidence="10">
    <location>
        <begin position="278"/>
        <end position="300"/>
    </location>
</feature>
<dbReference type="Proteomes" id="UP000279236">
    <property type="component" value="Unassembled WGS sequence"/>
</dbReference>